<dbReference type="EMBL" id="BMAT01004896">
    <property type="protein sequence ID" value="GFR82549.1"/>
    <property type="molecule type" value="Genomic_DNA"/>
</dbReference>
<dbReference type="AlphaFoldDB" id="A0AAV4GAN8"/>
<comment type="caution">
    <text evidence="2">The sequence shown here is derived from an EMBL/GenBank/DDBJ whole genome shotgun (WGS) entry which is preliminary data.</text>
</comment>
<feature type="chain" id="PRO_5043539837" description="VWFD domain-containing protein" evidence="1">
    <location>
        <begin position="18"/>
        <end position="422"/>
    </location>
</feature>
<proteinExistence type="predicted"/>
<evidence type="ECO:0008006" key="4">
    <source>
        <dbReference type="Google" id="ProtNLM"/>
    </source>
</evidence>
<evidence type="ECO:0000313" key="3">
    <source>
        <dbReference type="Proteomes" id="UP000762676"/>
    </source>
</evidence>
<evidence type="ECO:0000313" key="2">
    <source>
        <dbReference type="EMBL" id="GFR82549.1"/>
    </source>
</evidence>
<feature type="signal peptide" evidence="1">
    <location>
        <begin position="1"/>
        <end position="17"/>
    </location>
</feature>
<organism evidence="2 3">
    <name type="scientific">Elysia marginata</name>
    <dbReference type="NCBI Taxonomy" id="1093978"/>
    <lineage>
        <taxon>Eukaryota</taxon>
        <taxon>Metazoa</taxon>
        <taxon>Spiralia</taxon>
        <taxon>Lophotrochozoa</taxon>
        <taxon>Mollusca</taxon>
        <taxon>Gastropoda</taxon>
        <taxon>Heterobranchia</taxon>
        <taxon>Euthyneura</taxon>
        <taxon>Panpulmonata</taxon>
        <taxon>Sacoglossa</taxon>
        <taxon>Placobranchoidea</taxon>
        <taxon>Plakobranchidae</taxon>
        <taxon>Elysia</taxon>
    </lineage>
</organism>
<keyword evidence="1" id="KW-0732">Signal</keyword>
<accession>A0AAV4GAN8</accession>
<sequence>MIPRLILAALGVGLTIAQQEYVLYTNGPGGEECGKLHRCISNATCEDVSGVHMCVCSESMAMSGNGKLQCVPKGDHNVWIQNDPHLKNFHREFASLLTPCPYRVFSLIFVPEVDTKICVELFAQNSLCRGGHYFVTKLSLSTTVYLGNDFMKQTMEFEGDVFQDVNSGSYNYTFIARSLDTTVLDKPDDVVNIATADDSRFVDYTMAVDKDALNNLLKVEIMGIGATLFFRPSSMFEDINNMELPMVPGAVFNIKRDSWKMVDTTLSHFDIASFPEGPSLKVKATELGVSKPTLVQYLMLSSSTEDVAVGFNDTICDAIHSVFESKCKTEKEKMDNLMICSSVYAEREFLECLTSKHSKEEFTVIHKEFFHRCMIALCNMDSIECENMQKEMPKITGCPLPKKIAGLNCDSISVDQVMSGPM</sequence>
<dbReference type="Proteomes" id="UP000762676">
    <property type="component" value="Unassembled WGS sequence"/>
</dbReference>
<keyword evidence="3" id="KW-1185">Reference proteome</keyword>
<gene>
    <name evidence="2" type="ORF">ElyMa_002365700</name>
</gene>
<reference evidence="2 3" key="1">
    <citation type="journal article" date="2021" name="Elife">
        <title>Chloroplast acquisition without the gene transfer in kleptoplastic sea slugs, Plakobranchus ocellatus.</title>
        <authorList>
            <person name="Maeda T."/>
            <person name="Takahashi S."/>
            <person name="Yoshida T."/>
            <person name="Shimamura S."/>
            <person name="Takaki Y."/>
            <person name="Nagai Y."/>
            <person name="Toyoda A."/>
            <person name="Suzuki Y."/>
            <person name="Arimoto A."/>
            <person name="Ishii H."/>
            <person name="Satoh N."/>
            <person name="Nishiyama T."/>
            <person name="Hasebe M."/>
            <person name="Maruyama T."/>
            <person name="Minagawa J."/>
            <person name="Obokata J."/>
            <person name="Shigenobu S."/>
        </authorList>
    </citation>
    <scope>NUCLEOTIDE SEQUENCE [LARGE SCALE GENOMIC DNA]</scope>
</reference>
<evidence type="ECO:0000256" key="1">
    <source>
        <dbReference type="SAM" id="SignalP"/>
    </source>
</evidence>
<protein>
    <recommendedName>
        <fullName evidence="4">VWFD domain-containing protein</fullName>
    </recommendedName>
</protein>
<name>A0AAV4GAN8_9GAST</name>